<dbReference type="FunFam" id="3.20.20.100:FF:000029">
    <property type="entry name" value="Aldo-keto reductase"/>
    <property type="match status" value="1"/>
</dbReference>
<evidence type="ECO:0000313" key="7">
    <source>
        <dbReference type="Proteomes" id="UP000659654"/>
    </source>
</evidence>
<dbReference type="PRINTS" id="PR00069">
    <property type="entry name" value="ALDKETRDTASE"/>
</dbReference>
<evidence type="ECO:0000259" key="4">
    <source>
        <dbReference type="Pfam" id="PF00248"/>
    </source>
</evidence>
<dbReference type="InterPro" id="IPR023210">
    <property type="entry name" value="NADP_OxRdtase_dom"/>
</dbReference>
<evidence type="ECO:0000313" key="5">
    <source>
        <dbReference type="EMBL" id="CAD5234972.1"/>
    </source>
</evidence>
<dbReference type="WBParaSite" id="BXY_0334900.1">
    <property type="protein sequence ID" value="BXY_0334900.1"/>
    <property type="gene ID" value="BXY_0334900"/>
</dbReference>
<evidence type="ECO:0000256" key="3">
    <source>
        <dbReference type="PIRSR" id="PIRSR000097-3"/>
    </source>
</evidence>
<dbReference type="InterPro" id="IPR036812">
    <property type="entry name" value="NAD(P)_OxRdtase_dom_sf"/>
</dbReference>
<dbReference type="InterPro" id="IPR018170">
    <property type="entry name" value="Aldo/ket_reductase_CS"/>
</dbReference>
<keyword evidence="7" id="KW-1185">Reference proteome</keyword>
<dbReference type="PROSITE" id="PS00062">
    <property type="entry name" value="ALDOKETO_REDUCTASE_2"/>
    <property type="match status" value="1"/>
</dbReference>
<protein>
    <submittedName>
        <fullName evidence="5">(pine wood nematode) hypothetical protein</fullName>
    </submittedName>
    <submittedName>
        <fullName evidence="8">Aldo_ket_red domain-containing protein</fullName>
    </submittedName>
</protein>
<feature type="active site" description="Proton donor" evidence="1">
    <location>
        <position position="51"/>
    </location>
</feature>
<proteinExistence type="predicted"/>
<dbReference type="PROSITE" id="PS00063">
    <property type="entry name" value="ALDOKETO_REDUCTASE_3"/>
    <property type="match status" value="1"/>
</dbReference>
<evidence type="ECO:0000313" key="8">
    <source>
        <dbReference type="WBParaSite" id="BXY_0334900.1"/>
    </source>
</evidence>
<dbReference type="EMBL" id="CAJFDI010000006">
    <property type="protein sequence ID" value="CAD5234972.1"/>
    <property type="molecule type" value="Genomic_DNA"/>
</dbReference>
<evidence type="ECO:0000256" key="1">
    <source>
        <dbReference type="PIRSR" id="PIRSR000097-1"/>
    </source>
</evidence>
<organism evidence="6 8">
    <name type="scientific">Bursaphelenchus xylophilus</name>
    <name type="common">Pinewood nematode worm</name>
    <name type="synonym">Aphelenchoides xylophilus</name>
    <dbReference type="NCBI Taxonomy" id="6326"/>
    <lineage>
        <taxon>Eukaryota</taxon>
        <taxon>Metazoa</taxon>
        <taxon>Ecdysozoa</taxon>
        <taxon>Nematoda</taxon>
        <taxon>Chromadorea</taxon>
        <taxon>Rhabditida</taxon>
        <taxon>Tylenchina</taxon>
        <taxon>Tylenchomorpha</taxon>
        <taxon>Aphelenchoidea</taxon>
        <taxon>Aphelenchoididae</taxon>
        <taxon>Bursaphelenchus</taxon>
    </lineage>
</organism>
<dbReference type="SUPFAM" id="SSF51430">
    <property type="entry name" value="NAD(P)-linked oxidoreductase"/>
    <property type="match status" value="1"/>
</dbReference>
<name>A0A1I7RRK2_BURXY</name>
<evidence type="ECO:0000313" key="6">
    <source>
        <dbReference type="Proteomes" id="UP000095284"/>
    </source>
</evidence>
<dbReference type="Proteomes" id="UP000582659">
    <property type="component" value="Unassembled WGS sequence"/>
</dbReference>
<dbReference type="Gene3D" id="3.20.20.100">
    <property type="entry name" value="NADP-dependent oxidoreductase domain"/>
    <property type="match status" value="1"/>
</dbReference>
<accession>A0A1I7RRK2</accession>
<dbReference type="PANTHER" id="PTHR11732">
    <property type="entry name" value="ALDO/KETO REDUCTASE"/>
    <property type="match status" value="1"/>
</dbReference>
<dbReference type="OrthoDB" id="416253at2759"/>
<dbReference type="InterPro" id="IPR020471">
    <property type="entry name" value="AKR"/>
</dbReference>
<dbReference type="Proteomes" id="UP000095284">
    <property type="component" value="Unplaced"/>
</dbReference>
<feature type="domain" description="NADP-dependent oxidoreductase" evidence="4">
    <location>
        <begin position="20"/>
        <end position="290"/>
    </location>
</feature>
<dbReference type="Pfam" id="PF00248">
    <property type="entry name" value="Aldo_ket_red"/>
    <property type="match status" value="1"/>
</dbReference>
<feature type="site" description="Lowers pKa of active site Tyr" evidence="3">
    <location>
        <position position="80"/>
    </location>
</feature>
<dbReference type="EMBL" id="CAJFCV020000006">
    <property type="protein sequence ID" value="CAG9131085.1"/>
    <property type="molecule type" value="Genomic_DNA"/>
</dbReference>
<dbReference type="PIRSF" id="PIRSF000097">
    <property type="entry name" value="AKR"/>
    <property type="match status" value="1"/>
</dbReference>
<evidence type="ECO:0000256" key="2">
    <source>
        <dbReference type="PIRSR" id="PIRSR000097-2"/>
    </source>
</evidence>
<dbReference type="Proteomes" id="UP000659654">
    <property type="component" value="Unassembled WGS sequence"/>
</dbReference>
<dbReference type="SMR" id="A0A1I7RRK2"/>
<sequence>MASSTFVTLSNGVKMPIFGLGSWQSKAGEVGDAVTVALDAGYRLIDTAAIYQNEEEIGDSLQKYFQSGKLKREDVFITTKVWCSHNRPEDIEGALKDSLKKLKTDYVDLYLIHQPAAFNHEMTEQDHSVKVEDTWKGIAGVYKQGLAKAVGVSNFSEEQIERILKSSDVPVHNSQVELHLYFQQKKHVEFCKKHNISVTAYAPMGSPGRSKFVLPNGRTQQWPVAEEPLENAEVLKLAEKYKKSPAQILLRHLLQNNIAIIPKSVTPKRIQENAQIFDFELTADEIKTLNSQPQGSRFFLQDFMIGHPEDPWKSERPQ</sequence>
<dbReference type="AlphaFoldDB" id="A0A1I7RRK2"/>
<dbReference type="PROSITE" id="PS00798">
    <property type="entry name" value="ALDOKETO_REDUCTASE_1"/>
    <property type="match status" value="1"/>
</dbReference>
<reference evidence="8" key="1">
    <citation type="submission" date="2016-11" db="UniProtKB">
        <authorList>
            <consortium name="WormBaseParasite"/>
        </authorList>
    </citation>
    <scope>IDENTIFICATION</scope>
</reference>
<gene>
    <name evidence="5" type="ORF">BXYJ_LOCUS15063</name>
</gene>
<feature type="binding site" evidence="2">
    <location>
        <position position="113"/>
    </location>
    <ligand>
        <name>substrate</name>
    </ligand>
</feature>
<reference evidence="5" key="2">
    <citation type="submission" date="2020-09" db="EMBL/GenBank/DDBJ databases">
        <authorList>
            <person name="Kikuchi T."/>
        </authorList>
    </citation>
    <scope>NUCLEOTIDE SEQUENCE</scope>
    <source>
        <strain evidence="5">Ka4C1</strain>
    </source>
</reference>
<dbReference type="GO" id="GO:0016491">
    <property type="term" value="F:oxidoreductase activity"/>
    <property type="evidence" value="ECO:0007669"/>
    <property type="project" value="InterPro"/>
</dbReference>
<dbReference type="eggNOG" id="KOG1577">
    <property type="taxonomic scope" value="Eukaryota"/>
</dbReference>